<evidence type="ECO:0000313" key="2">
    <source>
        <dbReference type="Proteomes" id="UP001215712"/>
    </source>
</evidence>
<reference evidence="1" key="2">
    <citation type="submission" date="2023-01" db="EMBL/GenBank/DDBJ databases">
        <authorList>
            <person name="Petersen C."/>
        </authorList>
    </citation>
    <scope>NUCLEOTIDE SEQUENCE</scope>
    <source>
        <strain evidence="1">IBT 17514</strain>
    </source>
</reference>
<feature type="non-terminal residue" evidence="1">
    <location>
        <position position="1"/>
    </location>
</feature>
<reference evidence="1" key="1">
    <citation type="journal article" date="2023" name="IMA Fungus">
        <title>Comparative genomic study of the Penicillium genus elucidates a diverse pangenome and 15 lateral gene transfer events.</title>
        <authorList>
            <person name="Petersen C."/>
            <person name="Sorensen T."/>
            <person name="Nielsen M.R."/>
            <person name="Sondergaard T.E."/>
            <person name="Sorensen J.L."/>
            <person name="Fitzpatrick D.A."/>
            <person name="Frisvad J.C."/>
            <person name="Nielsen K.L."/>
        </authorList>
    </citation>
    <scope>NUCLEOTIDE SEQUENCE</scope>
    <source>
        <strain evidence="1">IBT 17514</strain>
    </source>
</reference>
<name>A0AAD6HD91_9EURO</name>
<organism evidence="1 2">
    <name type="scientific">Penicillium malachiteum</name>
    <dbReference type="NCBI Taxonomy" id="1324776"/>
    <lineage>
        <taxon>Eukaryota</taxon>
        <taxon>Fungi</taxon>
        <taxon>Dikarya</taxon>
        <taxon>Ascomycota</taxon>
        <taxon>Pezizomycotina</taxon>
        <taxon>Eurotiomycetes</taxon>
        <taxon>Eurotiomycetidae</taxon>
        <taxon>Eurotiales</taxon>
        <taxon>Aspergillaceae</taxon>
        <taxon>Penicillium</taxon>
    </lineage>
</organism>
<gene>
    <name evidence="1" type="ORF">N7493_010711</name>
</gene>
<evidence type="ECO:0000313" key="1">
    <source>
        <dbReference type="EMBL" id="KAJ5709377.1"/>
    </source>
</evidence>
<sequence length="77" mass="8824">PFDTYNDPLLFNSYNCPSQSSLFAPTPEYAPMPGYGICQTPSVLAEWEEGKLYDELLPICIYYLIVWKIILNNNKSI</sequence>
<dbReference type="EMBL" id="JAQJAN010000019">
    <property type="protein sequence ID" value="KAJ5709377.1"/>
    <property type="molecule type" value="Genomic_DNA"/>
</dbReference>
<proteinExistence type="predicted"/>
<dbReference type="Proteomes" id="UP001215712">
    <property type="component" value="Unassembled WGS sequence"/>
</dbReference>
<comment type="caution">
    <text evidence="1">The sequence shown here is derived from an EMBL/GenBank/DDBJ whole genome shotgun (WGS) entry which is preliminary data.</text>
</comment>
<dbReference type="AlphaFoldDB" id="A0AAD6HD91"/>
<keyword evidence="2" id="KW-1185">Reference proteome</keyword>
<accession>A0AAD6HD91</accession>
<protein>
    <submittedName>
        <fullName evidence="1">Uncharacterized protein</fullName>
    </submittedName>
</protein>